<dbReference type="EMBL" id="JAAALK010000080">
    <property type="protein sequence ID" value="KAG8094259.1"/>
    <property type="molecule type" value="Genomic_DNA"/>
</dbReference>
<comment type="caution">
    <text evidence="2">The sequence shown here is derived from an EMBL/GenBank/DDBJ whole genome shotgun (WGS) entry which is preliminary data.</text>
</comment>
<feature type="region of interest" description="Disordered" evidence="1">
    <location>
        <begin position="46"/>
        <end position="74"/>
    </location>
</feature>
<dbReference type="AlphaFoldDB" id="A0A8J6BSP8"/>
<evidence type="ECO:0000313" key="3">
    <source>
        <dbReference type="Proteomes" id="UP000729402"/>
    </source>
</evidence>
<evidence type="ECO:0000313" key="2">
    <source>
        <dbReference type="EMBL" id="KAG8094259.1"/>
    </source>
</evidence>
<gene>
    <name evidence="2" type="ORF">GUJ93_ZPchr0012g21906</name>
</gene>
<name>A0A8J6BSP8_ZIZPA</name>
<proteinExistence type="predicted"/>
<reference evidence="2" key="2">
    <citation type="submission" date="2021-02" db="EMBL/GenBank/DDBJ databases">
        <authorList>
            <person name="Kimball J.A."/>
            <person name="Haas M.W."/>
            <person name="Macchietto M."/>
            <person name="Kono T."/>
            <person name="Duquette J."/>
            <person name="Shao M."/>
        </authorList>
    </citation>
    <scope>NUCLEOTIDE SEQUENCE</scope>
    <source>
        <tissue evidence="2">Fresh leaf tissue</tissue>
    </source>
</reference>
<dbReference type="Proteomes" id="UP000729402">
    <property type="component" value="Unassembled WGS sequence"/>
</dbReference>
<keyword evidence="3" id="KW-1185">Reference proteome</keyword>
<protein>
    <submittedName>
        <fullName evidence="2">Uncharacterized protein</fullName>
    </submittedName>
</protein>
<evidence type="ECO:0000256" key="1">
    <source>
        <dbReference type="SAM" id="MobiDB-lite"/>
    </source>
</evidence>
<sequence>MLLGNLARPPGAARGDIGRGARIFAFYGTGPDDPTAASICSGVSVSPAAEWPSSPEHRRRRAGEAGRRGAMIFK</sequence>
<accession>A0A8J6BSP8</accession>
<organism evidence="2 3">
    <name type="scientific">Zizania palustris</name>
    <name type="common">Northern wild rice</name>
    <dbReference type="NCBI Taxonomy" id="103762"/>
    <lineage>
        <taxon>Eukaryota</taxon>
        <taxon>Viridiplantae</taxon>
        <taxon>Streptophyta</taxon>
        <taxon>Embryophyta</taxon>
        <taxon>Tracheophyta</taxon>
        <taxon>Spermatophyta</taxon>
        <taxon>Magnoliopsida</taxon>
        <taxon>Liliopsida</taxon>
        <taxon>Poales</taxon>
        <taxon>Poaceae</taxon>
        <taxon>BOP clade</taxon>
        <taxon>Oryzoideae</taxon>
        <taxon>Oryzeae</taxon>
        <taxon>Zizaniinae</taxon>
        <taxon>Zizania</taxon>
    </lineage>
</organism>
<reference evidence="2" key="1">
    <citation type="journal article" date="2021" name="bioRxiv">
        <title>Whole Genome Assembly and Annotation of Northern Wild Rice, Zizania palustris L., Supports a Whole Genome Duplication in the Zizania Genus.</title>
        <authorList>
            <person name="Haas M."/>
            <person name="Kono T."/>
            <person name="Macchietto M."/>
            <person name="Millas R."/>
            <person name="McGilp L."/>
            <person name="Shao M."/>
            <person name="Duquette J."/>
            <person name="Hirsch C.N."/>
            <person name="Kimball J."/>
        </authorList>
    </citation>
    <scope>NUCLEOTIDE SEQUENCE</scope>
    <source>
        <tissue evidence="2">Fresh leaf tissue</tissue>
    </source>
</reference>